<comment type="caution">
    <text evidence="5">The sequence shown here is derived from an EMBL/GenBank/DDBJ whole genome shotgun (WGS) entry which is preliminary data.</text>
</comment>
<evidence type="ECO:0000256" key="3">
    <source>
        <dbReference type="SAM" id="Phobius"/>
    </source>
</evidence>
<gene>
    <name evidence="5" type="ORF">DEBURN_LOCUS10572</name>
</gene>
<keyword evidence="6" id="KW-1185">Reference proteome</keyword>
<keyword evidence="1 2" id="KW-0728">SH3 domain</keyword>
<dbReference type="Gene3D" id="2.30.30.40">
    <property type="entry name" value="SH3 Domains"/>
    <property type="match status" value="1"/>
</dbReference>
<evidence type="ECO:0000313" key="5">
    <source>
        <dbReference type="EMBL" id="CAG8626060.1"/>
    </source>
</evidence>
<dbReference type="InterPro" id="IPR001452">
    <property type="entry name" value="SH3_domain"/>
</dbReference>
<dbReference type="InterPro" id="IPR036028">
    <property type="entry name" value="SH3-like_dom_sf"/>
</dbReference>
<dbReference type="EMBL" id="CAJVPK010003329">
    <property type="protein sequence ID" value="CAG8626060.1"/>
    <property type="molecule type" value="Genomic_DNA"/>
</dbReference>
<evidence type="ECO:0000313" key="6">
    <source>
        <dbReference type="Proteomes" id="UP000789706"/>
    </source>
</evidence>
<dbReference type="AlphaFoldDB" id="A0A9N9D7I0"/>
<evidence type="ECO:0000256" key="1">
    <source>
        <dbReference type="ARBA" id="ARBA00022443"/>
    </source>
</evidence>
<feature type="transmembrane region" description="Helical" evidence="3">
    <location>
        <begin position="41"/>
        <end position="62"/>
    </location>
</feature>
<protein>
    <submittedName>
        <fullName evidence="5">7361_t:CDS:1</fullName>
    </submittedName>
</protein>
<dbReference type="PROSITE" id="PS50002">
    <property type="entry name" value="SH3"/>
    <property type="match status" value="1"/>
</dbReference>
<feature type="non-terminal residue" evidence="5">
    <location>
        <position position="1"/>
    </location>
</feature>
<evidence type="ECO:0000259" key="4">
    <source>
        <dbReference type="PROSITE" id="PS50002"/>
    </source>
</evidence>
<dbReference type="Pfam" id="PF00018">
    <property type="entry name" value="SH3_1"/>
    <property type="match status" value="1"/>
</dbReference>
<accession>A0A9N9D7I0</accession>
<proteinExistence type="predicted"/>
<dbReference type="Proteomes" id="UP000789706">
    <property type="component" value="Unassembled WGS sequence"/>
</dbReference>
<keyword evidence="3" id="KW-0812">Transmembrane</keyword>
<dbReference type="SUPFAM" id="SSF50044">
    <property type="entry name" value="SH3-domain"/>
    <property type="match status" value="1"/>
</dbReference>
<feature type="domain" description="SH3" evidence="4">
    <location>
        <begin position="1"/>
        <end position="49"/>
    </location>
</feature>
<name>A0A9N9D7I0_9GLOM</name>
<dbReference type="OrthoDB" id="10255964at2759"/>
<evidence type="ECO:0000256" key="2">
    <source>
        <dbReference type="PROSITE-ProRule" id="PRU00192"/>
    </source>
</evidence>
<reference evidence="5" key="1">
    <citation type="submission" date="2021-06" db="EMBL/GenBank/DDBJ databases">
        <authorList>
            <person name="Kallberg Y."/>
            <person name="Tangrot J."/>
            <person name="Rosling A."/>
        </authorList>
    </citation>
    <scope>NUCLEOTIDE SEQUENCE</scope>
    <source>
        <strain evidence="5">AZ414A</strain>
    </source>
</reference>
<keyword evidence="3" id="KW-0472">Membrane</keyword>
<organism evidence="5 6">
    <name type="scientific">Diversispora eburnea</name>
    <dbReference type="NCBI Taxonomy" id="1213867"/>
    <lineage>
        <taxon>Eukaryota</taxon>
        <taxon>Fungi</taxon>
        <taxon>Fungi incertae sedis</taxon>
        <taxon>Mucoromycota</taxon>
        <taxon>Glomeromycotina</taxon>
        <taxon>Glomeromycetes</taxon>
        <taxon>Diversisporales</taxon>
        <taxon>Diversisporaceae</taxon>
        <taxon>Diversispora</taxon>
    </lineage>
</organism>
<sequence length="228" mass="25714">GKEENELNFRKGDLIEVIEKGDGPNSWWKGKINGIVGDFPVIWVVVGCTLFATGLLIGFLYCSRRRKRHSAIELILTVSEAKKTIQQELNYLRSNFSSKELQINIIYLTIYSGTSWITTFTVNANDRETPLNNLDSDDKYSAPIDKNIIFSIWPWREIMNTALTDMCAVKNGWVIIGIVVGKDKHTPPSPTLQQNSIVPTNVIYASVLYDFEGDLIEVIEKGDGPNSW</sequence>
<keyword evidence="3" id="KW-1133">Transmembrane helix</keyword>
<dbReference type="PRINTS" id="PR00452">
    <property type="entry name" value="SH3DOMAIN"/>
</dbReference>